<evidence type="ECO:0000256" key="2">
    <source>
        <dbReference type="ARBA" id="ARBA00022737"/>
    </source>
</evidence>
<dbReference type="PANTHER" id="PTHR48051">
    <property type="match status" value="1"/>
</dbReference>
<evidence type="ECO:0000256" key="1">
    <source>
        <dbReference type="ARBA" id="ARBA00022614"/>
    </source>
</evidence>
<dbReference type="PANTHER" id="PTHR48051:SF54">
    <property type="entry name" value="LEUCINE-RICH REPEAT-CONTAINING PROTEIN"/>
    <property type="match status" value="1"/>
</dbReference>
<keyword evidence="2" id="KW-0677">Repeat</keyword>
<reference evidence="4 5" key="1">
    <citation type="submission" date="2024-09" db="EMBL/GenBank/DDBJ databases">
        <title>Rethinking Asexuality: The Enigmatic Case of Functional Sexual Genes in Lepraria (Stereocaulaceae).</title>
        <authorList>
            <person name="Doellman M."/>
            <person name="Sun Y."/>
            <person name="Barcenas-Pena A."/>
            <person name="Lumbsch H.T."/>
            <person name="Grewe F."/>
        </authorList>
    </citation>
    <scope>NUCLEOTIDE SEQUENCE [LARGE SCALE GENOMIC DNA]</scope>
    <source>
        <strain evidence="4 5">Mercado 3170</strain>
    </source>
</reference>
<dbReference type="InterPro" id="IPR050216">
    <property type="entry name" value="LRR_domain-containing"/>
</dbReference>
<dbReference type="InterPro" id="IPR001611">
    <property type="entry name" value="Leu-rich_rpt"/>
</dbReference>
<feature type="region of interest" description="Disordered" evidence="3">
    <location>
        <begin position="311"/>
        <end position="330"/>
    </location>
</feature>
<accession>A0ABR3ZXF7</accession>
<feature type="compositionally biased region" description="Basic and acidic residues" evidence="3">
    <location>
        <begin position="317"/>
        <end position="330"/>
    </location>
</feature>
<dbReference type="InterPro" id="IPR032675">
    <property type="entry name" value="LRR_dom_sf"/>
</dbReference>
<comment type="caution">
    <text evidence="4">The sequence shown here is derived from an EMBL/GenBank/DDBJ whole genome shotgun (WGS) entry which is preliminary data.</text>
</comment>
<dbReference type="PROSITE" id="PS51450">
    <property type="entry name" value="LRR"/>
    <property type="match status" value="1"/>
</dbReference>
<proteinExistence type="predicted"/>
<protein>
    <recommendedName>
        <fullName evidence="6">L domain-like protein</fullName>
    </recommendedName>
</protein>
<evidence type="ECO:0008006" key="6">
    <source>
        <dbReference type="Google" id="ProtNLM"/>
    </source>
</evidence>
<dbReference type="SUPFAM" id="SSF52075">
    <property type="entry name" value="Outer arm dynein light chain 1"/>
    <property type="match status" value="1"/>
</dbReference>
<evidence type="ECO:0000313" key="5">
    <source>
        <dbReference type="Proteomes" id="UP001590950"/>
    </source>
</evidence>
<dbReference type="Proteomes" id="UP001590950">
    <property type="component" value="Unassembled WGS sequence"/>
</dbReference>
<keyword evidence="5" id="KW-1185">Reference proteome</keyword>
<keyword evidence="1" id="KW-0433">Leucine-rich repeat</keyword>
<dbReference type="EMBL" id="JBEFKJ010000036">
    <property type="protein sequence ID" value="KAL2037869.1"/>
    <property type="molecule type" value="Genomic_DNA"/>
</dbReference>
<name>A0ABR3ZXF7_9LECA</name>
<organism evidence="4 5">
    <name type="scientific">Stereocaulon virgatum</name>
    <dbReference type="NCBI Taxonomy" id="373712"/>
    <lineage>
        <taxon>Eukaryota</taxon>
        <taxon>Fungi</taxon>
        <taxon>Dikarya</taxon>
        <taxon>Ascomycota</taxon>
        <taxon>Pezizomycotina</taxon>
        <taxon>Lecanoromycetes</taxon>
        <taxon>OSLEUM clade</taxon>
        <taxon>Lecanoromycetidae</taxon>
        <taxon>Lecanorales</taxon>
        <taxon>Lecanorineae</taxon>
        <taxon>Stereocaulaceae</taxon>
        <taxon>Stereocaulon</taxon>
    </lineage>
</organism>
<dbReference type="Pfam" id="PF13855">
    <property type="entry name" value="LRR_8"/>
    <property type="match status" value="1"/>
</dbReference>
<sequence length="330" mass="37934">MQLQQIRTPTLRPLQYHTRQPKHDYALRYQPLAPALRLYLSNNLLEDVPGEVFKLKNLEVLSLRSNNLTDILPSIGRLNALRELNLGSNQLSWLPWELLQLILADSLNKYMLYPNPFIRPVPSTWNWNPRRKSSVANHCQIASTRIAFLDINGTSHWNKHWPPAPSSLLEHWPEPSADDELLGPCPKERTKTPSLLECALRACFTSPQLSQLPFLLPDECPAHIINLVKRTFKLKEAGGQTCSVCKCEYIVPRTEWIEWWYCEPWGSTRTDREKVLAQDRGPVPFLRRGCSWSCWEESENPLIRGWSSAIVPGGRQEPADFSHSQRSELG</sequence>
<evidence type="ECO:0000256" key="3">
    <source>
        <dbReference type="SAM" id="MobiDB-lite"/>
    </source>
</evidence>
<gene>
    <name evidence="4" type="ORF">N7G274_009344</name>
</gene>
<dbReference type="SMART" id="SM00369">
    <property type="entry name" value="LRR_TYP"/>
    <property type="match status" value="2"/>
</dbReference>
<dbReference type="InterPro" id="IPR003591">
    <property type="entry name" value="Leu-rich_rpt_typical-subtyp"/>
</dbReference>
<evidence type="ECO:0000313" key="4">
    <source>
        <dbReference type="EMBL" id="KAL2037869.1"/>
    </source>
</evidence>
<dbReference type="Gene3D" id="3.80.10.10">
    <property type="entry name" value="Ribonuclease Inhibitor"/>
    <property type="match status" value="1"/>
</dbReference>